<proteinExistence type="predicted"/>
<sequence length="204" mass="24194">MNFGSITVEKIDNNYSFKNNDSPFFPIFIESLQLPFKTYFYANSVVSLKDFILSNHFSIYIAQKLLISLYNQLHILEQYSLSISYLDLSDILVIDDKSFFICNFNKYYKIDHLNNILVSDVYDKNNPYLSPLFIKNKSIPFLSHKNDFFFNLALIVLDCFRKTNYLLVNLSDEDILDYYKYTKIYKTLKLCLNPDISNRLFIIF</sequence>
<accession>A0A6C0CX77</accession>
<protein>
    <recommendedName>
        <fullName evidence="2">Protein kinase domain-containing protein</fullName>
    </recommendedName>
</protein>
<evidence type="ECO:0008006" key="2">
    <source>
        <dbReference type="Google" id="ProtNLM"/>
    </source>
</evidence>
<organism evidence="1">
    <name type="scientific">viral metagenome</name>
    <dbReference type="NCBI Taxonomy" id="1070528"/>
    <lineage>
        <taxon>unclassified sequences</taxon>
        <taxon>metagenomes</taxon>
        <taxon>organismal metagenomes</taxon>
    </lineage>
</organism>
<evidence type="ECO:0000313" key="1">
    <source>
        <dbReference type="EMBL" id="QHT08867.1"/>
    </source>
</evidence>
<reference evidence="1" key="1">
    <citation type="journal article" date="2020" name="Nature">
        <title>Giant virus diversity and host interactions through global metagenomics.</title>
        <authorList>
            <person name="Schulz F."/>
            <person name="Roux S."/>
            <person name="Paez-Espino D."/>
            <person name="Jungbluth S."/>
            <person name="Walsh D.A."/>
            <person name="Denef V.J."/>
            <person name="McMahon K.D."/>
            <person name="Konstantinidis K.T."/>
            <person name="Eloe-Fadrosh E.A."/>
            <person name="Kyrpides N.C."/>
            <person name="Woyke T."/>
        </authorList>
    </citation>
    <scope>NUCLEOTIDE SEQUENCE</scope>
    <source>
        <strain evidence="1">GVMAG-M-3300023109-53</strain>
    </source>
</reference>
<dbReference type="AlphaFoldDB" id="A0A6C0CX77"/>
<dbReference type="EMBL" id="MN739502">
    <property type="protein sequence ID" value="QHT08867.1"/>
    <property type="molecule type" value="Genomic_DNA"/>
</dbReference>
<name>A0A6C0CX77_9ZZZZ</name>